<dbReference type="SUPFAM" id="SSF55729">
    <property type="entry name" value="Acyl-CoA N-acyltransferases (Nat)"/>
    <property type="match status" value="1"/>
</dbReference>
<dbReference type="InterPro" id="IPR000182">
    <property type="entry name" value="GNAT_dom"/>
</dbReference>
<dbReference type="InterPro" id="IPR051531">
    <property type="entry name" value="N-acetyltransferase"/>
</dbReference>
<evidence type="ECO:0000313" key="2">
    <source>
        <dbReference type="EMBL" id="TSE04563.1"/>
    </source>
</evidence>
<dbReference type="PROSITE" id="PS51186">
    <property type="entry name" value="GNAT"/>
    <property type="match status" value="1"/>
</dbReference>
<dbReference type="PANTHER" id="PTHR43792">
    <property type="entry name" value="GNAT FAMILY, PUTATIVE (AFU_ORTHOLOGUE AFUA_3G00765)-RELATED-RELATED"/>
    <property type="match status" value="1"/>
</dbReference>
<keyword evidence="3" id="KW-1185">Reference proteome</keyword>
<dbReference type="AlphaFoldDB" id="A0A554VCS9"/>
<dbReference type="OrthoDB" id="883856at2"/>
<evidence type="ECO:0000259" key="1">
    <source>
        <dbReference type="PROSITE" id="PS51186"/>
    </source>
</evidence>
<reference evidence="2 3" key="1">
    <citation type="submission" date="2019-07" db="EMBL/GenBank/DDBJ databases">
        <title>The draft genome sequence of Aquimarina algiphila M91.</title>
        <authorList>
            <person name="Meng X."/>
        </authorList>
    </citation>
    <scope>NUCLEOTIDE SEQUENCE [LARGE SCALE GENOMIC DNA]</scope>
    <source>
        <strain evidence="2 3">M91</strain>
    </source>
</reference>
<gene>
    <name evidence="2" type="ORF">FOF46_25810</name>
</gene>
<comment type="caution">
    <text evidence="2">The sequence shown here is derived from an EMBL/GenBank/DDBJ whole genome shotgun (WGS) entry which is preliminary data.</text>
</comment>
<organism evidence="2 3">
    <name type="scientific">Aquimarina algiphila</name>
    <dbReference type="NCBI Taxonomy" id="2047982"/>
    <lineage>
        <taxon>Bacteria</taxon>
        <taxon>Pseudomonadati</taxon>
        <taxon>Bacteroidota</taxon>
        <taxon>Flavobacteriia</taxon>
        <taxon>Flavobacteriales</taxon>
        <taxon>Flavobacteriaceae</taxon>
        <taxon>Aquimarina</taxon>
    </lineage>
</organism>
<feature type="domain" description="N-acetyltransferase" evidence="1">
    <location>
        <begin position="21"/>
        <end position="173"/>
    </location>
</feature>
<dbReference type="Gene3D" id="3.40.630.30">
    <property type="match status" value="1"/>
</dbReference>
<proteinExistence type="predicted"/>
<dbReference type="InterPro" id="IPR016181">
    <property type="entry name" value="Acyl_CoA_acyltransferase"/>
</dbReference>
<dbReference type="GO" id="GO:0016747">
    <property type="term" value="F:acyltransferase activity, transferring groups other than amino-acyl groups"/>
    <property type="evidence" value="ECO:0007669"/>
    <property type="project" value="InterPro"/>
</dbReference>
<dbReference type="Pfam" id="PF13302">
    <property type="entry name" value="Acetyltransf_3"/>
    <property type="match status" value="1"/>
</dbReference>
<protein>
    <submittedName>
        <fullName evidence="2">GNAT family N-acetyltransferase</fullName>
    </submittedName>
</protein>
<sequence length="173" mass="19972">MNKYIVKMLSVNDNNAFFQLINTNRERLEDFFAGTVLRTKTIADTINYCEEIEQKINKKSYFPYLILEKESNVIVGFIDVKNIDWNIPKAELGAFIDSKHEGKGIITTTMASLIDDIVNEHHFKKLLCRISSRNTRSIRVALNSGFELEGTIRCDYKTTKGEIVDLNYYGKIF</sequence>
<keyword evidence="2" id="KW-0808">Transferase</keyword>
<dbReference type="Proteomes" id="UP000318833">
    <property type="component" value="Unassembled WGS sequence"/>
</dbReference>
<name>A0A554VCS9_9FLAO</name>
<accession>A0A554VCS9</accession>
<dbReference type="RefSeq" id="WP_143918451.1">
    <property type="nucleotide sequence ID" value="NZ_CANLFO010000004.1"/>
</dbReference>
<dbReference type="EMBL" id="VLNR01000078">
    <property type="protein sequence ID" value="TSE04563.1"/>
    <property type="molecule type" value="Genomic_DNA"/>
</dbReference>
<evidence type="ECO:0000313" key="3">
    <source>
        <dbReference type="Proteomes" id="UP000318833"/>
    </source>
</evidence>